<dbReference type="EMBL" id="BAAFRS010000002">
    <property type="protein sequence ID" value="GAB1218663.1"/>
    <property type="molecule type" value="Genomic_DNA"/>
</dbReference>
<keyword evidence="1" id="KW-0812">Transmembrane</keyword>
<feature type="transmembrane region" description="Helical" evidence="1">
    <location>
        <begin position="81"/>
        <end position="104"/>
    </location>
</feature>
<accession>A0ABQ0D726</accession>
<evidence type="ECO:0008006" key="4">
    <source>
        <dbReference type="Google" id="ProtNLM"/>
    </source>
</evidence>
<keyword evidence="1" id="KW-1133">Transmembrane helix</keyword>
<proteinExistence type="predicted"/>
<organism evidence="2 3">
    <name type="scientific">Entamoeba nuttalli</name>
    <dbReference type="NCBI Taxonomy" id="412467"/>
    <lineage>
        <taxon>Eukaryota</taxon>
        <taxon>Amoebozoa</taxon>
        <taxon>Evosea</taxon>
        <taxon>Archamoebae</taxon>
        <taxon>Mastigamoebida</taxon>
        <taxon>Entamoebidae</taxon>
        <taxon>Entamoeba</taxon>
    </lineage>
</organism>
<comment type="caution">
    <text evidence="2">The sequence shown here is derived from an EMBL/GenBank/DDBJ whole genome shotgun (WGS) entry which is preliminary data.</text>
</comment>
<evidence type="ECO:0000313" key="3">
    <source>
        <dbReference type="Proteomes" id="UP001628156"/>
    </source>
</evidence>
<sequence length="210" mass="23193">MSQWYTSINIWCTLISCFVCGGLLIGLSVMSYHYTEFVEGSLIWIQITSISGFSCGVTYLILGLGSVLLFILAFNIIGQCLSCLFCCCSCGGCLSFFILSIVILSCGLNENSLANLSPEAIAAIEQDFNCCAYSNNYTSCQTASYDEDSFSLSYEGDCDDSYLHYVLKQYKTIGSVMLISSFSCLFYVATNLQGTLRMNEGKRDNYLLIH</sequence>
<dbReference type="Proteomes" id="UP001628156">
    <property type="component" value="Unassembled WGS sequence"/>
</dbReference>
<gene>
    <name evidence="2" type="ORF">ENUP19_0002G0020</name>
</gene>
<name>A0ABQ0D726_9EUKA</name>
<evidence type="ECO:0000256" key="1">
    <source>
        <dbReference type="SAM" id="Phobius"/>
    </source>
</evidence>
<feature type="transmembrane region" description="Helical" evidence="1">
    <location>
        <begin position="170"/>
        <end position="189"/>
    </location>
</feature>
<feature type="transmembrane region" description="Helical" evidence="1">
    <location>
        <begin position="41"/>
        <end position="74"/>
    </location>
</feature>
<protein>
    <recommendedName>
        <fullName evidence="4">Tetraspanin family protein</fullName>
    </recommendedName>
</protein>
<feature type="transmembrane region" description="Helical" evidence="1">
    <location>
        <begin position="12"/>
        <end position="35"/>
    </location>
</feature>
<reference evidence="2 3" key="1">
    <citation type="journal article" date="2019" name="PLoS Negl. Trop. Dis.">
        <title>Whole genome sequencing of Entamoeba nuttalli reveals mammalian host-related molecular signatures and a novel octapeptide-repeat surface protein.</title>
        <authorList>
            <person name="Tanaka M."/>
            <person name="Makiuchi T."/>
            <person name="Komiyama T."/>
            <person name="Shiina T."/>
            <person name="Osaki K."/>
            <person name="Tachibana H."/>
        </authorList>
    </citation>
    <scope>NUCLEOTIDE SEQUENCE [LARGE SCALE GENOMIC DNA]</scope>
    <source>
        <strain evidence="2 3">P19-061405</strain>
    </source>
</reference>
<keyword evidence="1" id="KW-0472">Membrane</keyword>
<evidence type="ECO:0000313" key="2">
    <source>
        <dbReference type="EMBL" id="GAB1218663.1"/>
    </source>
</evidence>
<keyword evidence="3" id="KW-1185">Reference proteome</keyword>